<feature type="compositionally biased region" description="Basic and acidic residues" evidence="1">
    <location>
        <begin position="229"/>
        <end position="256"/>
    </location>
</feature>
<name>A0ABQ6IWF5_9MICO</name>
<organism evidence="2 3">
    <name type="scientific">Mobilicoccus caccae</name>
    <dbReference type="NCBI Taxonomy" id="1859295"/>
    <lineage>
        <taxon>Bacteria</taxon>
        <taxon>Bacillati</taxon>
        <taxon>Actinomycetota</taxon>
        <taxon>Actinomycetes</taxon>
        <taxon>Micrococcales</taxon>
        <taxon>Dermatophilaceae</taxon>
        <taxon>Mobilicoccus</taxon>
    </lineage>
</organism>
<proteinExistence type="predicted"/>
<feature type="compositionally biased region" description="Low complexity" evidence="1">
    <location>
        <begin position="215"/>
        <end position="228"/>
    </location>
</feature>
<accession>A0ABQ6IWF5</accession>
<dbReference type="EMBL" id="BSUO01000001">
    <property type="protein sequence ID" value="GMA42280.1"/>
    <property type="molecule type" value="Genomic_DNA"/>
</dbReference>
<feature type="region of interest" description="Disordered" evidence="1">
    <location>
        <begin position="122"/>
        <end position="167"/>
    </location>
</feature>
<reference evidence="3" key="1">
    <citation type="journal article" date="2019" name="Int. J. Syst. Evol. Microbiol.">
        <title>The Global Catalogue of Microorganisms (GCM) 10K type strain sequencing project: providing services to taxonomists for standard genome sequencing and annotation.</title>
        <authorList>
            <consortium name="The Broad Institute Genomics Platform"/>
            <consortium name="The Broad Institute Genome Sequencing Center for Infectious Disease"/>
            <person name="Wu L."/>
            <person name="Ma J."/>
        </authorList>
    </citation>
    <scope>NUCLEOTIDE SEQUENCE [LARGE SCALE GENOMIC DNA]</scope>
    <source>
        <strain evidence="3">NBRC 113072</strain>
    </source>
</reference>
<feature type="region of interest" description="Disordered" evidence="1">
    <location>
        <begin position="215"/>
        <end position="256"/>
    </location>
</feature>
<sequence>MAAWALNLVVRDRPVEVDRLLDLGRRMRAAQSQLDVDALRALRVERETTLDGFTRAARFVADAHGHGLSMSAATAIRSTGVAALADEAAADALAGGALVRTLEYAGFGEVDVSDAIAAPHALGRRRERSAPTSERADATTGEASEDASAPAVEADTATEPETTAASRRRLARLEQEAADADRELARASLVEAERERLAEKAARRLADLTRLMEAAATESRASAEAAQAAREERETAADAYEQARQRLESARENHSA</sequence>
<keyword evidence="3" id="KW-1185">Reference proteome</keyword>
<comment type="caution">
    <text evidence="2">The sequence shown here is derived from an EMBL/GenBank/DDBJ whole genome shotgun (WGS) entry which is preliminary data.</text>
</comment>
<protein>
    <submittedName>
        <fullName evidence="2">Uncharacterized protein</fullName>
    </submittedName>
</protein>
<dbReference type="Proteomes" id="UP001157126">
    <property type="component" value="Unassembled WGS sequence"/>
</dbReference>
<evidence type="ECO:0000256" key="1">
    <source>
        <dbReference type="SAM" id="MobiDB-lite"/>
    </source>
</evidence>
<gene>
    <name evidence="2" type="ORF">GCM10025883_43250</name>
</gene>
<evidence type="ECO:0000313" key="2">
    <source>
        <dbReference type="EMBL" id="GMA42280.1"/>
    </source>
</evidence>
<evidence type="ECO:0000313" key="3">
    <source>
        <dbReference type="Proteomes" id="UP001157126"/>
    </source>
</evidence>
<dbReference type="RefSeq" id="WP_284305719.1">
    <property type="nucleotide sequence ID" value="NZ_BSUO01000001.1"/>
</dbReference>
<feature type="compositionally biased region" description="Low complexity" evidence="1">
    <location>
        <begin position="149"/>
        <end position="165"/>
    </location>
</feature>